<dbReference type="SUPFAM" id="SSF51206">
    <property type="entry name" value="cAMP-binding domain-like"/>
    <property type="match status" value="1"/>
</dbReference>
<keyword evidence="3" id="KW-0010">Activator</keyword>
<dbReference type="Proteomes" id="UP000030682">
    <property type="component" value="Unassembled WGS sequence"/>
</dbReference>
<dbReference type="Gene3D" id="1.10.10.10">
    <property type="entry name" value="Winged helix-like DNA-binding domain superfamily/Winged helix DNA-binding domain"/>
    <property type="match status" value="1"/>
</dbReference>
<evidence type="ECO:0000256" key="2">
    <source>
        <dbReference type="ARBA" id="ARBA00023125"/>
    </source>
</evidence>
<evidence type="ECO:0000256" key="4">
    <source>
        <dbReference type="ARBA" id="ARBA00023163"/>
    </source>
</evidence>
<sequence length="239" mass="27113">MLIRRKVITVANSMTLSQDLKELLASVEYKMQIKKGSFIFQEGMEATELYIIHSGKVQISKLSADGQELTLRICSEYDIIGELTLFTDNAKYLLNSKCLEDVEVGVIKREALEKALLQKPALVFEFMKWISEHLRRMQTKFRDLVLHGKKGALYSTLIRMTNSYGVLKENGILIDLPLTNQELANFCATSRESVNRMLNELKKQGTISIHKGKITIHDLQFLKCEIACEDCSASVCSID</sequence>
<dbReference type="InterPro" id="IPR012318">
    <property type="entry name" value="HTH_CRP"/>
</dbReference>
<dbReference type="HOGENOM" id="CLU_075053_3_2_9"/>
<reference evidence="7" key="2">
    <citation type="submission" date="2014-01" db="EMBL/GenBank/DDBJ databases">
        <authorList>
            <person name="Aslett M."/>
        </authorList>
    </citation>
    <scope>NUCLEOTIDE SEQUENCE [LARGE SCALE GENOMIC DNA]</scope>
    <source>
        <strain evidence="7">DB27</strain>
    </source>
</reference>
<dbReference type="CDD" id="cd00038">
    <property type="entry name" value="CAP_ED"/>
    <property type="match status" value="1"/>
</dbReference>
<feature type="domain" description="Cyclic nucleotide-binding" evidence="5">
    <location>
        <begin position="19"/>
        <end position="116"/>
    </location>
</feature>
<dbReference type="PANTHER" id="PTHR24567:SF74">
    <property type="entry name" value="HTH-TYPE TRANSCRIPTIONAL REGULATOR ARCR"/>
    <property type="match status" value="1"/>
</dbReference>
<dbReference type="SMART" id="SM00419">
    <property type="entry name" value="HTH_CRP"/>
    <property type="match status" value="1"/>
</dbReference>
<keyword evidence="4" id="KW-0804">Transcription</keyword>
<keyword evidence="1" id="KW-0805">Transcription regulation</keyword>
<dbReference type="PRINTS" id="PR00034">
    <property type="entry name" value="HTHCRP"/>
</dbReference>
<dbReference type="FunFam" id="2.60.120.10:FF:000172">
    <property type="entry name" value="Transcriptional regulator, Crp/Fnr family"/>
    <property type="match status" value="1"/>
</dbReference>
<dbReference type="EMBL" id="HG810017">
    <property type="protein sequence ID" value="CDN35527.1"/>
    <property type="molecule type" value="Genomic_DNA"/>
</dbReference>
<evidence type="ECO:0000313" key="7">
    <source>
        <dbReference type="EMBL" id="CDN35527.1"/>
    </source>
</evidence>
<evidence type="ECO:0000256" key="1">
    <source>
        <dbReference type="ARBA" id="ARBA00023015"/>
    </source>
</evidence>
<dbReference type="Gene3D" id="2.60.120.10">
    <property type="entry name" value="Jelly Rolls"/>
    <property type="match status" value="1"/>
</dbReference>
<dbReference type="InterPro" id="IPR036388">
    <property type="entry name" value="WH-like_DNA-bd_sf"/>
</dbReference>
<dbReference type="InterPro" id="IPR036390">
    <property type="entry name" value="WH_DNA-bd_sf"/>
</dbReference>
<dbReference type="Pfam" id="PF13545">
    <property type="entry name" value="HTH_Crp_2"/>
    <property type="match status" value="1"/>
</dbReference>
<dbReference type="InterPro" id="IPR014710">
    <property type="entry name" value="RmlC-like_jellyroll"/>
</dbReference>
<evidence type="ECO:0000259" key="6">
    <source>
        <dbReference type="PROSITE" id="PS51063"/>
    </source>
</evidence>
<dbReference type="FunFam" id="1.10.10.10:FF:000572">
    <property type="entry name" value="Transcriptional regulator, Crp/Fnr family"/>
    <property type="match status" value="1"/>
</dbReference>
<dbReference type="InterPro" id="IPR018335">
    <property type="entry name" value="Tscrpt_reg_HTH_Crp-type_CS"/>
</dbReference>
<evidence type="ECO:0000256" key="3">
    <source>
        <dbReference type="ARBA" id="ARBA00023159"/>
    </source>
</evidence>
<feature type="domain" description="HTH crp-type" evidence="6">
    <location>
        <begin position="147"/>
        <end position="220"/>
    </location>
</feature>
<keyword evidence="2" id="KW-0238">DNA-binding</keyword>
<dbReference type="SMART" id="SM00100">
    <property type="entry name" value="cNMP"/>
    <property type="match status" value="1"/>
</dbReference>
<dbReference type="InterPro" id="IPR000595">
    <property type="entry name" value="cNMP-bd_dom"/>
</dbReference>
<evidence type="ECO:0000259" key="5">
    <source>
        <dbReference type="PROSITE" id="PS50042"/>
    </source>
</evidence>
<evidence type="ECO:0008006" key="8">
    <source>
        <dbReference type="Google" id="ProtNLM"/>
    </source>
</evidence>
<dbReference type="Pfam" id="PF00027">
    <property type="entry name" value="cNMP_binding"/>
    <property type="match status" value="1"/>
</dbReference>
<dbReference type="InterPro" id="IPR050397">
    <property type="entry name" value="Env_Response_Regulators"/>
</dbReference>
<protein>
    <recommendedName>
        <fullName evidence="8">HTH crp-type domain-containing protein</fullName>
    </recommendedName>
</protein>
<accession>W8YA64</accession>
<dbReference type="GO" id="GO:0005829">
    <property type="term" value="C:cytosol"/>
    <property type="evidence" value="ECO:0007669"/>
    <property type="project" value="TreeGrafter"/>
</dbReference>
<dbReference type="SUPFAM" id="SSF46785">
    <property type="entry name" value="Winged helix' DNA-binding domain"/>
    <property type="match status" value="1"/>
</dbReference>
<gene>
    <name evidence="7" type="ORF">BTDB27_001869</name>
</gene>
<dbReference type="InterPro" id="IPR018490">
    <property type="entry name" value="cNMP-bd_dom_sf"/>
</dbReference>
<reference evidence="7" key="1">
    <citation type="submission" date="2014-01" db="EMBL/GenBank/DDBJ databases">
        <title>Draft genome sequence of highly nematicidal Bacillus thuringiensis DB27.</title>
        <authorList>
            <person name="Iatsenko I."/>
            <person name="Pickard D."/>
            <person name="Corton C."/>
            <person name="Dougan G."/>
            <person name="Sommer R.J."/>
        </authorList>
    </citation>
    <scope>NUCLEOTIDE SEQUENCE [LARGE SCALE GENOMIC DNA]</scope>
    <source>
        <strain evidence="7">DB27</strain>
    </source>
</reference>
<dbReference type="PROSITE" id="PS51063">
    <property type="entry name" value="HTH_CRP_2"/>
    <property type="match status" value="1"/>
</dbReference>
<dbReference type="AlphaFoldDB" id="W8YA64"/>
<dbReference type="PANTHER" id="PTHR24567">
    <property type="entry name" value="CRP FAMILY TRANSCRIPTIONAL REGULATORY PROTEIN"/>
    <property type="match status" value="1"/>
</dbReference>
<proteinExistence type="predicted"/>
<dbReference type="GO" id="GO:0003700">
    <property type="term" value="F:DNA-binding transcription factor activity"/>
    <property type="evidence" value="ECO:0007669"/>
    <property type="project" value="InterPro"/>
</dbReference>
<dbReference type="CDD" id="cd00092">
    <property type="entry name" value="HTH_CRP"/>
    <property type="match status" value="1"/>
</dbReference>
<dbReference type="PROSITE" id="PS00042">
    <property type="entry name" value="HTH_CRP_1"/>
    <property type="match status" value="1"/>
</dbReference>
<name>W8YA64_BACTU</name>
<dbReference type="PROSITE" id="PS50042">
    <property type="entry name" value="CNMP_BINDING_3"/>
    <property type="match status" value="1"/>
</dbReference>
<dbReference type="GO" id="GO:0003677">
    <property type="term" value="F:DNA binding"/>
    <property type="evidence" value="ECO:0007669"/>
    <property type="project" value="UniProtKB-KW"/>
</dbReference>
<organism evidence="7">
    <name type="scientific">Bacillus thuringiensis DB27</name>
    <dbReference type="NCBI Taxonomy" id="1431339"/>
    <lineage>
        <taxon>Bacteria</taxon>
        <taxon>Bacillati</taxon>
        <taxon>Bacillota</taxon>
        <taxon>Bacilli</taxon>
        <taxon>Bacillales</taxon>
        <taxon>Bacillaceae</taxon>
        <taxon>Bacillus</taxon>
        <taxon>Bacillus cereus group</taxon>
    </lineage>
</organism>